<evidence type="ECO:0000313" key="2">
    <source>
        <dbReference type="Proteomes" id="UP000694892"/>
    </source>
</evidence>
<accession>A0A974DCT5</accession>
<dbReference type="AlphaFoldDB" id="A0A974DCT5"/>
<organism evidence="1 2">
    <name type="scientific">Xenopus laevis</name>
    <name type="common">African clawed frog</name>
    <dbReference type="NCBI Taxonomy" id="8355"/>
    <lineage>
        <taxon>Eukaryota</taxon>
        <taxon>Metazoa</taxon>
        <taxon>Chordata</taxon>
        <taxon>Craniata</taxon>
        <taxon>Vertebrata</taxon>
        <taxon>Euteleostomi</taxon>
        <taxon>Amphibia</taxon>
        <taxon>Batrachia</taxon>
        <taxon>Anura</taxon>
        <taxon>Pipoidea</taxon>
        <taxon>Pipidae</taxon>
        <taxon>Xenopodinae</taxon>
        <taxon>Xenopus</taxon>
        <taxon>Xenopus</taxon>
    </lineage>
</organism>
<name>A0A974DCT5_XENLA</name>
<gene>
    <name evidence="1" type="ORF">XELAEV_18018357mg</name>
</gene>
<reference evidence="2" key="1">
    <citation type="journal article" date="2016" name="Nature">
        <title>Genome evolution in the allotetraploid frog Xenopus laevis.</title>
        <authorList>
            <person name="Session A.M."/>
            <person name="Uno Y."/>
            <person name="Kwon T."/>
            <person name="Chapman J.A."/>
            <person name="Toyoda A."/>
            <person name="Takahashi S."/>
            <person name="Fukui A."/>
            <person name="Hikosaka A."/>
            <person name="Suzuki A."/>
            <person name="Kondo M."/>
            <person name="van Heeringen S.J."/>
            <person name="Quigley I."/>
            <person name="Heinz S."/>
            <person name="Ogino H."/>
            <person name="Ochi H."/>
            <person name="Hellsten U."/>
            <person name="Lyons J.B."/>
            <person name="Simakov O."/>
            <person name="Putnam N."/>
            <person name="Stites J."/>
            <person name="Kuroki Y."/>
            <person name="Tanaka T."/>
            <person name="Michiue T."/>
            <person name="Watanabe M."/>
            <person name="Bogdanovic O."/>
            <person name="Lister R."/>
            <person name="Georgiou G."/>
            <person name="Paranjpe S.S."/>
            <person name="van Kruijsbergen I."/>
            <person name="Shu S."/>
            <person name="Carlson J."/>
            <person name="Kinoshita T."/>
            <person name="Ohta Y."/>
            <person name="Mawaribuchi S."/>
            <person name="Jenkins J."/>
            <person name="Grimwood J."/>
            <person name="Schmutz J."/>
            <person name="Mitros T."/>
            <person name="Mozaffari S.V."/>
            <person name="Suzuki Y."/>
            <person name="Haramoto Y."/>
            <person name="Yamamoto T.S."/>
            <person name="Takagi C."/>
            <person name="Heald R."/>
            <person name="Miller K."/>
            <person name="Haudenschild C."/>
            <person name="Kitzman J."/>
            <person name="Nakayama T."/>
            <person name="Izutsu Y."/>
            <person name="Robert J."/>
            <person name="Fortriede J."/>
            <person name="Burns K."/>
            <person name="Lotay V."/>
            <person name="Karimi K."/>
            <person name="Yasuoka Y."/>
            <person name="Dichmann D.S."/>
            <person name="Flajnik M.F."/>
            <person name="Houston D.W."/>
            <person name="Shendure J."/>
            <person name="DuPasquier L."/>
            <person name="Vize P.D."/>
            <person name="Zorn A.M."/>
            <person name="Ito M."/>
            <person name="Marcotte E.M."/>
            <person name="Wallingford J.B."/>
            <person name="Ito Y."/>
            <person name="Asashima M."/>
            <person name="Ueno N."/>
            <person name="Matsuda Y."/>
            <person name="Veenstra G.J."/>
            <person name="Fujiyama A."/>
            <person name="Harland R.M."/>
            <person name="Taira M."/>
            <person name="Rokhsar D.S."/>
        </authorList>
    </citation>
    <scope>NUCLEOTIDE SEQUENCE [LARGE SCALE GENOMIC DNA]</scope>
    <source>
        <strain evidence="2">J</strain>
    </source>
</reference>
<dbReference type="Proteomes" id="UP000694892">
    <property type="component" value="Chromosome 3L"/>
</dbReference>
<proteinExistence type="predicted"/>
<evidence type="ECO:0000313" key="1">
    <source>
        <dbReference type="EMBL" id="OCT89738.1"/>
    </source>
</evidence>
<dbReference type="EMBL" id="CM004470">
    <property type="protein sequence ID" value="OCT89738.1"/>
    <property type="molecule type" value="Genomic_DNA"/>
</dbReference>
<protein>
    <submittedName>
        <fullName evidence="1">Uncharacterized protein</fullName>
    </submittedName>
</protein>
<sequence length="103" mass="11277">MRHVTSCSDFQMEKVDPLLNEEIISTHPDPDAWCSSVLQQLIHFGKDALTTLSIQTAASVYWVNQVFCAIGSKCLLHASKPRVVCHASVARLPAQIAGNTQTV</sequence>